<evidence type="ECO:0000256" key="1">
    <source>
        <dbReference type="SAM" id="MobiDB-lite"/>
    </source>
</evidence>
<dbReference type="InterPro" id="IPR020845">
    <property type="entry name" value="AMP-binding_CS"/>
</dbReference>
<dbReference type="STRING" id="1547922.ISF6_3072"/>
<evidence type="ECO:0000313" key="4">
    <source>
        <dbReference type="EMBL" id="GAP37217.1"/>
    </source>
</evidence>
<keyword evidence="4" id="KW-0436">Ligase</keyword>
<protein>
    <submittedName>
        <fullName evidence="4">Long-chain-fatty-acid--CoA ligase</fullName>
        <ecNumber evidence="4">6.2.1.3</ecNumber>
    </submittedName>
</protein>
<reference evidence="4 5" key="2">
    <citation type="journal article" date="2016" name="Science">
        <title>A bacterium that degrades and assimilates poly(ethylene terephthalate).</title>
        <authorList>
            <person name="Yoshida S."/>
            <person name="Hiraga K."/>
            <person name="Takehana T."/>
            <person name="Taniguchi I."/>
            <person name="Yamaji H."/>
            <person name="Maeda Y."/>
            <person name="Toyohara K."/>
            <person name="Miyamoto K."/>
            <person name="Kimura Y."/>
            <person name="Oda K."/>
        </authorList>
    </citation>
    <scope>NUCLEOTIDE SEQUENCE [LARGE SCALE GENOMIC DNA]</scope>
    <source>
        <strain evidence="5">NBRC 110686 / TISTR 2288 / 201-F6</strain>
    </source>
</reference>
<dbReference type="Pfam" id="PF00501">
    <property type="entry name" value="AMP-binding"/>
    <property type="match status" value="1"/>
</dbReference>
<reference evidence="5" key="1">
    <citation type="submission" date="2015-07" db="EMBL/GenBank/DDBJ databases">
        <title>Discovery of a poly(ethylene terephthalate assimilation.</title>
        <authorList>
            <person name="Yoshida S."/>
            <person name="Hiraga K."/>
            <person name="Takehana T."/>
            <person name="Taniguchi I."/>
            <person name="Yamaji H."/>
            <person name="Maeda Y."/>
            <person name="Toyohara K."/>
            <person name="Miyamoto K."/>
            <person name="Kimura Y."/>
            <person name="Oda K."/>
        </authorList>
    </citation>
    <scope>NUCLEOTIDE SEQUENCE [LARGE SCALE GENOMIC DNA]</scope>
    <source>
        <strain evidence="5">NBRC 110686 / TISTR 2288 / 201-F6</strain>
    </source>
</reference>
<dbReference type="PROSITE" id="PS00455">
    <property type="entry name" value="AMP_BINDING"/>
    <property type="match status" value="1"/>
</dbReference>
<dbReference type="Proteomes" id="UP000037660">
    <property type="component" value="Unassembled WGS sequence"/>
</dbReference>
<gene>
    <name evidence="4" type="ORF">ISF6_3072</name>
</gene>
<dbReference type="InterPro" id="IPR045851">
    <property type="entry name" value="AMP-bd_C_sf"/>
</dbReference>
<dbReference type="NCBIfam" id="NF006181">
    <property type="entry name" value="PRK08314.1"/>
    <property type="match status" value="1"/>
</dbReference>
<dbReference type="EMBL" id="BBYR01000044">
    <property type="protein sequence ID" value="GAP37217.1"/>
    <property type="molecule type" value="Genomic_DNA"/>
</dbReference>
<organism evidence="4 5">
    <name type="scientific">Piscinibacter sakaiensis</name>
    <name type="common">Ideonella sakaiensis</name>
    <dbReference type="NCBI Taxonomy" id="1547922"/>
    <lineage>
        <taxon>Bacteria</taxon>
        <taxon>Pseudomonadati</taxon>
        <taxon>Pseudomonadota</taxon>
        <taxon>Betaproteobacteria</taxon>
        <taxon>Burkholderiales</taxon>
        <taxon>Sphaerotilaceae</taxon>
        <taxon>Piscinibacter</taxon>
    </lineage>
</organism>
<keyword evidence="5" id="KW-1185">Reference proteome</keyword>
<evidence type="ECO:0000259" key="3">
    <source>
        <dbReference type="Pfam" id="PF13193"/>
    </source>
</evidence>
<evidence type="ECO:0000259" key="2">
    <source>
        <dbReference type="Pfam" id="PF00501"/>
    </source>
</evidence>
<proteinExistence type="predicted"/>
<dbReference type="GO" id="GO:0004467">
    <property type="term" value="F:long-chain fatty acid-CoA ligase activity"/>
    <property type="evidence" value="ECO:0007669"/>
    <property type="project" value="UniProtKB-EC"/>
</dbReference>
<dbReference type="PANTHER" id="PTHR43767">
    <property type="entry name" value="LONG-CHAIN-FATTY-ACID--COA LIGASE"/>
    <property type="match status" value="1"/>
</dbReference>
<feature type="domain" description="AMP-binding enzyme C-terminal" evidence="3">
    <location>
        <begin position="486"/>
        <end position="561"/>
    </location>
</feature>
<dbReference type="RefSeq" id="WP_369691159.1">
    <property type="nucleotide sequence ID" value="NZ_BBYR01000044.1"/>
</dbReference>
<feature type="compositionally biased region" description="Low complexity" evidence="1">
    <location>
        <begin position="1"/>
        <end position="23"/>
    </location>
</feature>
<dbReference type="Gene3D" id="3.30.300.30">
    <property type="match status" value="1"/>
</dbReference>
<dbReference type="InterPro" id="IPR042099">
    <property type="entry name" value="ANL_N_sf"/>
</dbReference>
<dbReference type="InterPro" id="IPR000873">
    <property type="entry name" value="AMP-dep_synth/lig_dom"/>
</dbReference>
<accession>A0A0K8P3K8</accession>
<feature type="region of interest" description="Disordered" evidence="1">
    <location>
        <begin position="1"/>
        <end position="29"/>
    </location>
</feature>
<dbReference type="Gene3D" id="3.40.50.12780">
    <property type="entry name" value="N-terminal domain of ligase-like"/>
    <property type="match status" value="1"/>
</dbReference>
<dbReference type="SUPFAM" id="SSF56801">
    <property type="entry name" value="Acetyl-CoA synthetase-like"/>
    <property type="match status" value="1"/>
</dbReference>
<dbReference type="AlphaFoldDB" id="A0A0K8P3K8"/>
<name>A0A0K8P3K8_PISS1</name>
<dbReference type="Pfam" id="PF13193">
    <property type="entry name" value="AMP-binding_C"/>
    <property type="match status" value="1"/>
</dbReference>
<feature type="domain" description="AMP-dependent synthetase/ligase" evidence="2">
    <location>
        <begin position="52"/>
        <end position="432"/>
    </location>
</feature>
<evidence type="ECO:0000313" key="5">
    <source>
        <dbReference type="Proteomes" id="UP000037660"/>
    </source>
</evidence>
<dbReference type="PANTHER" id="PTHR43767:SF1">
    <property type="entry name" value="NONRIBOSOMAL PEPTIDE SYNTHASE PES1 (EUROFUNG)-RELATED"/>
    <property type="match status" value="1"/>
</dbReference>
<dbReference type="InterPro" id="IPR050237">
    <property type="entry name" value="ATP-dep_AMP-bd_enzyme"/>
</dbReference>
<sequence length="577" mass="61980">MDWPTDAAAHGPAPAPAPTTAAPADERLPAAWPPGVPREIPAPVDSLWSLLAASAARWPDKPALVFYDAPLRYAALVREAEALAGWLQQDAGVQRGDRVLLLSQNCPQLVVANYAVFRADAVVVPVNAMWTAAEVADVVADSGAAVAVVAQELLPVLRPLLDAGTLRHAVVICYADALTAQTPLAIPPFVAAPRAPLDHPALVAWPAVQAAARRPAPHRATAGDLCVLPYTSGTTGRPKGCRHTHGTVQSANVAAVAWRGLRDSEVFLGLAPIFHMLGMQNGMHLPLMIGATVVMLPRWDRDAALDLIERYGVSCWAAPPAMLLDFFSNPAVAGRRLASLHLVHGGSAPMPDALAQRMKDGWGLDYNEGYGMTETASFLHGNPRHRAKRGTLGLPGPGVRSRLIDPASGADVPPGEVGEIVTRGPQVMLGYWRRPDADRESFVERDGHRWLRTGDLAVVDADGYYVMRDRLKRMITVSGYKVWPAEVENLLYGHPAVHEACVVGVGDERSGEAVRALVVCKPGAAPAEADFLAWCRAHMAVYKAPRSVRFVDALPKSNTGKILWRELQERENRGQPG</sequence>
<dbReference type="EC" id="6.2.1.3" evidence="4"/>
<comment type="caution">
    <text evidence="4">The sequence shown here is derived from an EMBL/GenBank/DDBJ whole genome shotgun (WGS) entry which is preliminary data.</text>
</comment>
<dbReference type="InterPro" id="IPR025110">
    <property type="entry name" value="AMP-bd_C"/>
</dbReference>